<reference evidence="3 4" key="1">
    <citation type="journal article" date="2012" name="J. Bacteriol.">
        <title>Complete genome sequence of Pelagibacterium halotolerans B2T.</title>
        <authorList>
            <person name="Huo Y.Y."/>
            <person name="Cheng H."/>
            <person name="Han X.F."/>
            <person name="Jiang X.W."/>
            <person name="Sun C."/>
            <person name="Zhang X.Q."/>
            <person name="Zhu X.F."/>
            <person name="Liu Y.F."/>
            <person name="Li P.F."/>
            <person name="Ni P.X."/>
            <person name="Wu M."/>
        </authorList>
    </citation>
    <scope>NUCLEOTIDE SEQUENCE [LARGE SCALE GENOMIC DNA]</scope>
    <source>
        <strain evidence="4">DSM 22347 / JCM 15775 / CGMCC 1.7692 / B2</strain>
    </source>
</reference>
<dbReference type="Pfam" id="PF04397">
    <property type="entry name" value="LytTR"/>
    <property type="match status" value="1"/>
</dbReference>
<name>G4RAL1_PELHB</name>
<protein>
    <recommendedName>
        <fullName evidence="2">HTH LytTR-type domain-containing protein</fullName>
    </recommendedName>
</protein>
<dbReference type="STRING" id="1082931.KKY_1544"/>
<gene>
    <name evidence="3" type="ordered locus">KKY_1544</name>
</gene>
<feature type="transmembrane region" description="Helical" evidence="1">
    <location>
        <begin position="73"/>
        <end position="97"/>
    </location>
</feature>
<dbReference type="AlphaFoldDB" id="G4RAL1"/>
<keyword evidence="1" id="KW-1133">Transmembrane helix</keyword>
<evidence type="ECO:0000313" key="4">
    <source>
        <dbReference type="Proteomes" id="UP000008850"/>
    </source>
</evidence>
<dbReference type="InterPro" id="IPR007492">
    <property type="entry name" value="LytTR_DNA-bd_dom"/>
</dbReference>
<feature type="domain" description="HTH LytTR-type" evidence="2">
    <location>
        <begin position="153"/>
        <end position="240"/>
    </location>
</feature>
<evidence type="ECO:0000256" key="1">
    <source>
        <dbReference type="SAM" id="Phobius"/>
    </source>
</evidence>
<dbReference type="GO" id="GO:0003677">
    <property type="term" value="F:DNA binding"/>
    <property type="evidence" value="ECO:0007669"/>
    <property type="project" value="InterPro"/>
</dbReference>
<dbReference type="RefSeq" id="WP_014130710.1">
    <property type="nucleotide sequence ID" value="NC_016078.1"/>
</dbReference>
<dbReference type="Proteomes" id="UP000008850">
    <property type="component" value="Chromosome"/>
</dbReference>
<dbReference type="EMBL" id="CP003075">
    <property type="protein sequence ID" value="AEQ51561.1"/>
    <property type="molecule type" value="Genomic_DNA"/>
</dbReference>
<keyword evidence="4" id="KW-1185">Reference proteome</keyword>
<sequence>MLARSPWRRKLLVAAPAIVGFTVLGPFATYLEIAPLPRLLYWTLELLGVGFFMHLVIWPLLHLQALVSWPRPLLVLIGSAIAALPGTAIIYALEAAFRGMTLQSLGTTSLWAMVTMVGWMIASVEFAPEIFGSNRLLPRKSSAPLPSPLQGSLISLSHQDHYVEITRTSGSELIRMRFLDALSALHAQPGARIHRSHWIAAPALVSVDRRGHRHVASLIDGRTLPISRPYLRAARDLLSHGHTDARTTTEGLVGKAS</sequence>
<keyword evidence="1" id="KW-0472">Membrane</keyword>
<dbReference type="HOGENOM" id="CLU_079621_0_0_5"/>
<dbReference type="Gene3D" id="2.40.50.1020">
    <property type="entry name" value="LytTr DNA-binding domain"/>
    <property type="match status" value="1"/>
</dbReference>
<feature type="transmembrane region" description="Helical" evidence="1">
    <location>
        <begin position="12"/>
        <end position="33"/>
    </location>
</feature>
<feature type="transmembrane region" description="Helical" evidence="1">
    <location>
        <begin position="109"/>
        <end position="131"/>
    </location>
</feature>
<evidence type="ECO:0000313" key="3">
    <source>
        <dbReference type="EMBL" id="AEQ51561.1"/>
    </source>
</evidence>
<dbReference type="eggNOG" id="COG3279">
    <property type="taxonomic scope" value="Bacteria"/>
</dbReference>
<evidence type="ECO:0000259" key="2">
    <source>
        <dbReference type="PROSITE" id="PS50930"/>
    </source>
</evidence>
<proteinExistence type="predicted"/>
<keyword evidence="1" id="KW-0812">Transmembrane</keyword>
<dbReference type="SMART" id="SM00850">
    <property type="entry name" value="LytTR"/>
    <property type="match status" value="1"/>
</dbReference>
<dbReference type="KEGG" id="phl:KKY_1544"/>
<feature type="transmembrane region" description="Helical" evidence="1">
    <location>
        <begin position="39"/>
        <end position="61"/>
    </location>
</feature>
<dbReference type="PROSITE" id="PS50930">
    <property type="entry name" value="HTH_LYTTR"/>
    <property type="match status" value="1"/>
</dbReference>
<organism evidence="3 4">
    <name type="scientific">Pelagibacterium halotolerans (strain DSM 22347 / JCM 15775 / CGMCC 1.7692 / B2)</name>
    <dbReference type="NCBI Taxonomy" id="1082931"/>
    <lineage>
        <taxon>Bacteria</taxon>
        <taxon>Pseudomonadati</taxon>
        <taxon>Pseudomonadota</taxon>
        <taxon>Alphaproteobacteria</taxon>
        <taxon>Hyphomicrobiales</taxon>
        <taxon>Devosiaceae</taxon>
        <taxon>Pelagibacterium</taxon>
    </lineage>
</organism>
<accession>G4RAL1</accession>